<organism evidence="13 14">
    <name type="scientific">Cichlidogyrus casuarinus</name>
    <dbReference type="NCBI Taxonomy" id="1844966"/>
    <lineage>
        <taxon>Eukaryota</taxon>
        <taxon>Metazoa</taxon>
        <taxon>Spiralia</taxon>
        <taxon>Lophotrochozoa</taxon>
        <taxon>Platyhelminthes</taxon>
        <taxon>Monogenea</taxon>
        <taxon>Monopisthocotylea</taxon>
        <taxon>Dactylogyridea</taxon>
        <taxon>Ancyrocephalidae</taxon>
        <taxon>Cichlidogyrus</taxon>
    </lineage>
</organism>
<dbReference type="EMBL" id="JBJKFK010004485">
    <property type="protein sequence ID" value="KAL3308956.1"/>
    <property type="molecule type" value="Genomic_DNA"/>
</dbReference>
<dbReference type="GO" id="GO:0005272">
    <property type="term" value="F:sodium channel activity"/>
    <property type="evidence" value="ECO:0007669"/>
    <property type="project" value="UniProtKB-KW"/>
</dbReference>
<reference evidence="13 14" key="1">
    <citation type="submission" date="2024-11" db="EMBL/GenBank/DDBJ databases">
        <title>Adaptive evolution of stress response genes in parasites aligns with host niche diversity.</title>
        <authorList>
            <person name="Hahn C."/>
            <person name="Resl P."/>
        </authorList>
    </citation>
    <scope>NUCLEOTIDE SEQUENCE [LARGE SCALE GENOMIC DNA]</scope>
    <source>
        <strain evidence="13">EGGRZ-B1_66</strain>
        <tissue evidence="13">Body</tissue>
    </source>
</reference>
<keyword evidence="9 11" id="KW-0739">Sodium transport</keyword>
<keyword evidence="7 11" id="KW-0406">Ion transport</keyword>
<dbReference type="Pfam" id="PF00858">
    <property type="entry name" value="ASC"/>
    <property type="match status" value="1"/>
</dbReference>
<dbReference type="Proteomes" id="UP001626550">
    <property type="component" value="Unassembled WGS sequence"/>
</dbReference>
<evidence type="ECO:0000313" key="14">
    <source>
        <dbReference type="Proteomes" id="UP001626550"/>
    </source>
</evidence>
<protein>
    <submittedName>
        <fullName evidence="13">Uncharacterized protein</fullName>
    </submittedName>
</protein>
<evidence type="ECO:0000256" key="3">
    <source>
        <dbReference type="ARBA" id="ARBA00022461"/>
    </source>
</evidence>
<proteinExistence type="inferred from homology"/>
<keyword evidence="5 12" id="KW-1133">Transmembrane helix</keyword>
<keyword evidence="10 11" id="KW-0407">Ion channel</keyword>
<feature type="transmembrane region" description="Helical" evidence="12">
    <location>
        <begin position="150"/>
        <end position="168"/>
    </location>
</feature>
<evidence type="ECO:0000313" key="13">
    <source>
        <dbReference type="EMBL" id="KAL3308956.1"/>
    </source>
</evidence>
<keyword evidence="8 12" id="KW-0472">Membrane</keyword>
<evidence type="ECO:0000256" key="9">
    <source>
        <dbReference type="ARBA" id="ARBA00023201"/>
    </source>
</evidence>
<keyword evidence="2 11" id="KW-0813">Transport</keyword>
<dbReference type="Gene3D" id="2.60.470.10">
    <property type="entry name" value="Acid-sensing ion channels like domains"/>
    <property type="match status" value="1"/>
</dbReference>
<dbReference type="InterPro" id="IPR001873">
    <property type="entry name" value="ENaC"/>
</dbReference>
<evidence type="ECO:0000256" key="10">
    <source>
        <dbReference type="ARBA" id="ARBA00023303"/>
    </source>
</evidence>
<evidence type="ECO:0000256" key="11">
    <source>
        <dbReference type="RuleBase" id="RU000679"/>
    </source>
</evidence>
<evidence type="ECO:0000256" key="5">
    <source>
        <dbReference type="ARBA" id="ARBA00022989"/>
    </source>
</evidence>
<dbReference type="GO" id="GO:0016020">
    <property type="term" value="C:membrane"/>
    <property type="evidence" value="ECO:0007669"/>
    <property type="project" value="UniProtKB-SubCell"/>
</dbReference>
<comment type="similarity">
    <text evidence="11">Belongs to the amiloride-sensitive sodium channel (TC 1.A.6) family.</text>
</comment>
<keyword evidence="14" id="KW-1185">Reference proteome</keyword>
<accession>A0ABD2PN75</accession>
<evidence type="ECO:0000256" key="2">
    <source>
        <dbReference type="ARBA" id="ARBA00022448"/>
    </source>
</evidence>
<comment type="caution">
    <text evidence="13">The sequence shown here is derived from an EMBL/GenBank/DDBJ whole genome shotgun (WGS) entry which is preliminary data.</text>
</comment>
<dbReference type="AlphaFoldDB" id="A0ABD2PN75"/>
<evidence type="ECO:0000256" key="1">
    <source>
        <dbReference type="ARBA" id="ARBA00004141"/>
    </source>
</evidence>
<sequence>MKKGISYLGGFLSDQNSIPLKMQNRSKQDKELPTDVTTVCAHYRKKRIIAWKRRRQMRCVGCFLGRRNKHGEEEDENWHDTIFRNRAPPPPPQYAAPSKSTLLKHAYKYEKDDVMESETVVGLTLLKYIRRTTLHCLAHLAHARSIRGRIFWFLILVTAMLGFLGNLYRIMVNYWQGPILTNIYHDSKVFRFPDISFCNLNPLFFPPSNTSENLELAKNIREFATSYKEKRTSLSLVRNFMTEKIIFGHPAWSFVVDCEFQSETCNETHFITTYTSPYGQCHTFNPDAHNKTRQLDIELTMRGLRPHFEVSMFIVFL</sequence>
<gene>
    <name evidence="13" type="ORF">Ciccas_012505</name>
</gene>
<keyword evidence="4 11" id="KW-0812">Transmembrane</keyword>
<evidence type="ECO:0000256" key="8">
    <source>
        <dbReference type="ARBA" id="ARBA00023136"/>
    </source>
</evidence>
<dbReference type="PANTHER" id="PTHR11690">
    <property type="entry name" value="AMILORIDE-SENSITIVE SODIUM CHANNEL-RELATED"/>
    <property type="match status" value="1"/>
</dbReference>
<name>A0ABD2PN75_9PLAT</name>
<evidence type="ECO:0000256" key="12">
    <source>
        <dbReference type="SAM" id="Phobius"/>
    </source>
</evidence>
<evidence type="ECO:0000256" key="6">
    <source>
        <dbReference type="ARBA" id="ARBA00023053"/>
    </source>
</evidence>
<evidence type="ECO:0000256" key="7">
    <source>
        <dbReference type="ARBA" id="ARBA00023065"/>
    </source>
</evidence>
<evidence type="ECO:0000256" key="4">
    <source>
        <dbReference type="ARBA" id="ARBA00022692"/>
    </source>
</evidence>
<keyword evidence="3 11" id="KW-0894">Sodium channel</keyword>
<comment type="subcellular location">
    <subcellularLocation>
        <location evidence="1">Membrane</location>
        <topology evidence="1">Multi-pass membrane protein</topology>
    </subcellularLocation>
</comment>
<keyword evidence="6" id="KW-0915">Sodium</keyword>